<dbReference type="Proteomes" id="UP001246244">
    <property type="component" value="Unassembled WGS sequence"/>
</dbReference>
<feature type="domain" description="Carbohydrate-binding/sugar hydrolysis" evidence="4">
    <location>
        <begin position="717"/>
        <end position="843"/>
    </location>
</feature>
<accession>A0ABU2D240</accession>
<feature type="domain" description="Carbohydrate-binding/sugar hydrolysis" evidence="4">
    <location>
        <begin position="61"/>
        <end position="214"/>
    </location>
</feature>
<dbReference type="SMART" id="SM00722">
    <property type="entry name" value="CASH"/>
    <property type="match status" value="4"/>
</dbReference>
<dbReference type="InterPro" id="IPR012334">
    <property type="entry name" value="Pectin_lyas_fold"/>
</dbReference>
<dbReference type="PANTHER" id="PTHR22990">
    <property type="entry name" value="F-BOX ONLY PROTEIN"/>
    <property type="match status" value="1"/>
</dbReference>
<evidence type="ECO:0000259" key="4">
    <source>
        <dbReference type="SMART" id="SM00722"/>
    </source>
</evidence>
<protein>
    <submittedName>
        <fullName evidence="5">NosD domain-containing protein</fullName>
    </submittedName>
</protein>
<dbReference type="InterPro" id="IPR007742">
    <property type="entry name" value="NosD_dom"/>
</dbReference>
<reference evidence="6" key="1">
    <citation type="submission" date="2023-07" db="EMBL/GenBank/DDBJ databases">
        <title>Whole-genome sequencing of a new Methanosarcina sp. Z-7115.</title>
        <authorList>
            <person name="Zhilina T.N."/>
            <person name="Merkel A.Y."/>
        </authorList>
    </citation>
    <scope>NUCLEOTIDE SEQUENCE [LARGE SCALE GENOMIC DNA]</scope>
    <source>
        <strain evidence="6">Z-7115</strain>
    </source>
</reference>
<keyword evidence="2" id="KW-0677">Repeat</keyword>
<evidence type="ECO:0000256" key="3">
    <source>
        <dbReference type="ARBA" id="ARBA00022786"/>
    </source>
</evidence>
<dbReference type="InterPro" id="IPR039448">
    <property type="entry name" value="Beta_helix"/>
</dbReference>
<name>A0ABU2D240_9EURY</name>
<comment type="caution">
    <text evidence="5">The sequence shown here is derived from an EMBL/GenBank/DDBJ whole genome shotgun (WGS) entry which is preliminary data.</text>
</comment>
<evidence type="ECO:0000313" key="6">
    <source>
        <dbReference type="Proteomes" id="UP001246244"/>
    </source>
</evidence>
<dbReference type="PANTHER" id="PTHR22990:SF15">
    <property type="entry name" value="F-BOX ONLY PROTEIN 10"/>
    <property type="match status" value="1"/>
</dbReference>
<keyword evidence="6" id="KW-1185">Reference proteome</keyword>
<dbReference type="Pfam" id="PF05048">
    <property type="entry name" value="NosD"/>
    <property type="match status" value="2"/>
</dbReference>
<evidence type="ECO:0000313" key="5">
    <source>
        <dbReference type="EMBL" id="MDR7666049.1"/>
    </source>
</evidence>
<dbReference type="InterPro" id="IPR051550">
    <property type="entry name" value="SCF-Subunits/Alg-Epimerases"/>
</dbReference>
<dbReference type="InterPro" id="IPR011050">
    <property type="entry name" value="Pectin_lyase_fold/virulence"/>
</dbReference>
<comment type="pathway">
    <text evidence="1">Protein modification; protein ubiquitination.</text>
</comment>
<evidence type="ECO:0000256" key="1">
    <source>
        <dbReference type="ARBA" id="ARBA00004906"/>
    </source>
</evidence>
<dbReference type="InterPro" id="IPR006633">
    <property type="entry name" value="Carb-bd_sugar_hydrolysis-dom"/>
</dbReference>
<dbReference type="NCBIfam" id="TIGR03804">
    <property type="entry name" value="para_beta_helix"/>
    <property type="match status" value="10"/>
</dbReference>
<feature type="domain" description="Carbohydrate-binding/sugar hydrolysis" evidence="4">
    <location>
        <begin position="365"/>
        <end position="545"/>
    </location>
</feature>
<dbReference type="Gene3D" id="2.160.20.10">
    <property type="entry name" value="Single-stranded right-handed beta-helix, Pectin lyase-like"/>
    <property type="match status" value="4"/>
</dbReference>
<keyword evidence="3" id="KW-0833">Ubl conjugation pathway</keyword>
<dbReference type="SUPFAM" id="SSF51126">
    <property type="entry name" value="Pectin lyase-like"/>
    <property type="match status" value="3"/>
</dbReference>
<dbReference type="InterPro" id="IPR022441">
    <property type="entry name" value="Para_beta_helix_rpt-2"/>
</dbReference>
<dbReference type="InterPro" id="IPR006626">
    <property type="entry name" value="PbH1"/>
</dbReference>
<dbReference type="SMART" id="SM00710">
    <property type="entry name" value="PbH1"/>
    <property type="match status" value="22"/>
</dbReference>
<dbReference type="EMBL" id="JAVKPK010000035">
    <property type="protein sequence ID" value="MDR7666049.1"/>
    <property type="molecule type" value="Genomic_DNA"/>
</dbReference>
<sequence length="864" mass="91887">MRQIKGKCIIVFLVILAFHLITAGNAAAIAISVNNGAGQVANFTSIQAAVNAANPGDEIIVKPGIYEENIKVTKSLSIVSESGNFSNTIVRAANGSEDIFSIWANGVSIKGFSINGSSSAGIHFFGAIDCHIENNKLSNNGCGIDLYMFSSGNQINNNEISDSLTGISLGGSSYNNMSNNSISNCGNGISLFDSPNNKLENNFVSKNSEGISLSGESNGNTLINNIVTLNKKLGLHIYETSNNLIYNNYFNNIVNVEPEPVSRVNIWNTTKTTGTNIAGGPYLGGNLWAKPNGTVVYPEGVRDADLDGILDVRYNIEGSEFIDYLPLTESKPNTIIVSNSAGQAADFVSIQAAVDNASPGDVVIIYPGIYRENIDVPVTNLTLISASGSPADTIVKGTSSEDNVFYVTADGVTIRGFGITGPINSPYAGIRLNGVKHCYIENNQISDKYNGAIPNPSSGSIPIVGNNSSSNVEIEIRPESSDYNVLSNNIVSGNGISLLLRNSSENTIVNNSVSDSSYGIWVDSSNNNTLNENNVSYNKAGIYVKVSSGNMLNNNTAFNNSDSGINLWNSGENILSNSTVSNSNVCIVLHDSSENVLNNNTVSDSNYGTWLYSSSNNNKLNNNRALNNKVGIYVKASSGNALTENIALNSTASGINLWDSVGNTLNSNIASRNEVSISLQNSSKNSLLNNTATSNIYGIWLGSSSNNKLDDNTASNNKFGIYLKNSSNNGLSGNWANSNSRYGVYLGSSRSNILTNNKVVSNSEYGFCLMDSGNSSIFNNLFNNTNNIYFQGTNPGTSLNTTMTQGTNIIGGSNLGGNFWATPKRNGFSQTRPDKNGDGICDVAYAVNKECIDYLPLAGPRVTN</sequence>
<proteinExistence type="predicted"/>
<organism evidence="5 6">
    <name type="scientific">Methanosarcina baikalica</name>
    <dbReference type="NCBI Taxonomy" id="3073890"/>
    <lineage>
        <taxon>Archaea</taxon>
        <taxon>Methanobacteriati</taxon>
        <taxon>Methanobacteriota</taxon>
        <taxon>Stenosarchaea group</taxon>
        <taxon>Methanomicrobia</taxon>
        <taxon>Methanosarcinales</taxon>
        <taxon>Methanosarcinaceae</taxon>
        <taxon>Methanosarcina</taxon>
    </lineage>
</organism>
<gene>
    <name evidence="5" type="ORF">RG963_09735</name>
</gene>
<evidence type="ECO:0000256" key="2">
    <source>
        <dbReference type="ARBA" id="ARBA00022737"/>
    </source>
</evidence>
<dbReference type="Pfam" id="PF13229">
    <property type="entry name" value="Beta_helix"/>
    <property type="match status" value="1"/>
</dbReference>
<feature type="domain" description="Carbohydrate-binding/sugar hydrolysis" evidence="4">
    <location>
        <begin position="546"/>
        <end position="702"/>
    </location>
</feature>
<dbReference type="RefSeq" id="WP_310576073.1">
    <property type="nucleotide sequence ID" value="NZ_JAVKPK010000035.1"/>
</dbReference>